<feature type="signal peptide" evidence="1">
    <location>
        <begin position="1"/>
        <end position="24"/>
    </location>
</feature>
<accession>A0A371P493</accession>
<dbReference type="AlphaFoldDB" id="A0A371P493"/>
<keyword evidence="3" id="KW-1185">Reference proteome</keyword>
<evidence type="ECO:0000256" key="1">
    <source>
        <dbReference type="SAM" id="SignalP"/>
    </source>
</evidence>
<reference evidence="2 3" key="1">
    <citation type="submission" date="2018-08" db="EMBL/GenBank/DDBJ databases">
        <title>Aeromicrobium sp. M2KJ-4, whole genome shotgun sequence.</title>
        <authorList>
            <person name="Tuo L."/>
        </authorList>
    </citation>
    <scope>NUCLEOTIDE SEQUENCE [LARGE SCALE GENOMIC DNA]</scope>
    <source>
        <strain evidence="2 3">M2KJ-4</strain>
    </source>
</reference>
<dbReference type="OrthoDB" id="3790986at2"/>
<protein>
    <submittedName>
        <fullName evidence="2">Uncharacterized protein</fullName>
    </submittedName>
</protein>
<comment type="caution">
    <text evidence="2">The sequence shown here is derived from an EMBL/GenBank/DDBJ whole genome shotgun (WGS) entry which is preliminary data.</text>
</comment>
<keyword evidence="1" id="KW-0732">Signal</keyword>
<feature type="chain" id="PRO_5016688884" evidence="1">
    <location>
        <begin position="25"/>
        <end position="205"/>
    </location>
</feature>
<proteinExistence type="predicted"/>
<dbReference type="Proteomes" id="UP000265581">
    <property type="component" value="Unassembled WGS sequence"/>
</dbReference>
<name>A0A371P493_9ACTN</name>
<dbReference type="RefSeq" id="WP_119704972.1">
    <property type="nucleotide sequence ID" value="NZ_QUBR01000002.1"/>
</dbReference>
<evidence type="ECO:0000313" key="3">
    <source>
        <dbReference type="Proteomes" id="UP000265581"/>
    </source>
</evidence>
<gene>
    <name evidence="2" type="ORF">DX116_14645</name>
</gene>
<sequence length="205" mass="22133">MRTSARVAATLLTTALALAGTATAASADTGVVKDKASDVIQSELVLTDDGTDVDEKDSVLGYRDSIASGIDLRSMRASHGKKTVSVTLRFAELHRDAHAVIAFRVNGKAEPDRLFMSSNSRSGRIISDSDINKKICKVPVKTKTGAKGTMRVVIDRSCLADPTRFKVALVSMTAKVTDTSITTRIDVISPKNVRVPRWTKWLRSS</sequence>
<evidence type="ECO:0000313" key="2">
    <source>
        <dbReference type="EMBL" id="REK70378.1"/>
    </source>
</evidence>
<organism evidence="2 3">
    <name type="scientific">Aeromicrobium endophyticum</name>
    <dbReference type="NCBI Taxonomy" id="2292704"/>
    <lineage>
        <taxon>Bacteria</taxon>
        <taxon>Bacillati</taxon>
        <taxon>Actinomycetota</taxon>
        <taxon>Actinomycetes</taxon>
        <taxon>Propionibacteriales</taxon>
        <taxon>Nocardioidaceae</taxon>
        <taxon>Aeromicrobium</taxon>
    </lineage>
</organism>
<dbReference type="EMBL" id="QUBR01000002">
    <property type="protein sequence ID" value="REK70378.1"/>
    <property type="molecule type" value="Genomic_DNA"/>
</dbReference>